<evidence type="ECO:0000313" key="3">
    <source>
        <dbReference type="Proteomes" id="UP001446205"/>
    </source>
</evidence>
<protein>
    <submittedName>
        <fullName evidence="2">Glycosyltransferase</fullName>
        <ecNumber evidence="2">2.4.-.-</ecNumber>
    </submittedName>
</protein>
<dbReference type="Gene3D" id="3.40.50.2000">
    <property type="entry name" value="Glycogen Phosphorylase B"/>
    <property type="match status" value="1"/>
</dbReference>
<keyword evidence="2" id="KW-0808">Transferase</keyword>
<feature type="region of interest" description="Disordered" evidence="1">
    <location>
        <begin position="1"/>
        <end position="24"/>
    </location>
</feature>
<comment type="caution">
    <text evidence="2">The sequence shown here is derived from an EMBL/GenBank/DDBJ whole genome shotgun (WGS) entry which is preliminary data.</text>
</comment>
<evidence type="ECO:0000256" key="1">
    <source>
        <dbReference type="SAM" id="MobiDB-lite"/>
    </source>
</evidence>
<accession>A0ABU9D560</accession>
<dbReference type="GO" id="GO:0016757">
    <property type="term" value="F:glycosyltransferase activity"/>
    <property type="evidence" value="ECO:0007669"/>
    <property type="project" value="UniProtKB-KW"/>
</dbReference>
<organism evidence="2 3">
    <name type="scientific">Thermithiobacillus plumbiphilus</name>
    <dbReference type="NCBI Taxonomy" id="1729899"/>
    <lineage>
        <taxon>Bacteria</taxon>
        <taxon>Pseudomonadati</taxon>
        <taxon>Pseudomonadota</taxon>
        <taxon>Acidithiobacillia</taxon>
        <taxon>Acidithiobacillales</taxon>
        <taxon>Thermithiobacillaceae</taxon>
        <taxon>Thermithiobacillus</taxon>
    </lineage>
</organism>
<dbReference type="Proteomes" id="UP001446205">
    <property type="component" value="Unassembled WGS sequence"/>
</dbReference>
<name>A0ABU9D560_9PROT</name>
<reference evidence="2 3" key="1">
    <citation type="submission" date="2024-04" db="EMBL/GenBank/DDBJ databases">
        <authorList>
            <person name="Abashina T."/>
            <person name="Shaikin A."/>
        </authorList>
    </citation>
    <scope>NUCLEOTIDE SEQUENCE [LARGE SCALE GENOMIC DNA]</scope>
    <source>
        <strain evidence="2 3">AAFK</strain>
    </source>
</reference>
<gene>
    <name evidence="2" type="ORF">WOB96_02795</name>
</gene>
<sequence>MGYKQSDILSRSEQANAAHGKPRGQKFSYIPDLDASFSLIVHSHLRWDFVWQRPQQILSRLAESYPVLFIEEPIFDAGTDNNHLETLQASRKVTRVIPHLSRSLAEQGDLMYELVRDLLLFRIQSDDSLRERFSRPIQWFYNPMPTMAMLGHFNEVGVVYDCMDELSKFRFAPSNIVRREGILLDAADIVFTGGYKLYESKSRHHDNVHFFGCGVDVEHFARARAEETEIPADLAGIQGPVLGFYGVIDERLDYELLGKLAAAHPDWTIAMAGPIVKIDPAELPQADNIRWLGQKDFDSLPAYAKGFDLCLMPFALNEATEYINPTKALEYMAAGKPILSTAVADVVRNFTPVVQVAYSHEEFIRMAGEMLERPAPELIKQGLARAQGATWDAIVNEMDTLMRQALKPEMAASARDGKAEAVSV</sequence>
<keyword evidence="2" id="KW-0328">Glycosyltransferase</keyword>
<dbReference type="SUPFAM" id="SSF53756">
    <property type="entry name" value="UDP-Glycosyltransferase/glycogen phosphorylase"/>
    <property type="match status" value="1"/>
</dbReference>
<dbReference type="EC" id="2.4.-.-" evidence="2"/>
<proteinExistence type="predicted"/>
<evidence type="ECO:0000313" key="2">
    <source>
        <dbReference type="EMBL" id="MEK8088685.1"/>
    </source>
</evidence>
<dbReference type="RefSeq" id="WP_341369751.1">
    <property type="nucleotide sequence ID" value="NZ_JBBPCO010000002.1"/>
</dbReference>
<dbReference type="EMBL" id="JBBPCO010000002">
    <property type="protein sequence ID" value="MEK8088685.1"/>
    <property type="molecule type" value="Genomic_DNA"/>
</dbReference>
<keyword evidence="3" id="KW-1185">Reference proteome</keyword>
<dbReference type="Pfam" id="PF13692">
    <property type="entry name" value="Glyco_trans_1_4"/>
    <property type="match status" value="1"/>
</dbReference>